<proteinExistence type="predicted"/>
<reference evidence="4 5" key="1">
    <citation type="submission" date="2018-09" db="EMBL/GenBank/DDBJ databases">
        <title>Metagenome Assembled Genomes from an Advanced Water Purification Facility.</title>
        <authorList>
            <person name="Stamps B.W."/>
            <person name="Spear J.R."/>
        </authorList>
    </citation>
    <scope>NUCLEOTIDE SEQUENCE [LARGE SCALE GENOMIC DNA]</scope>
    <source>
        <strain evidence="4">Bin_27_1</strain>
    </source>
</reference>
<accession>A0A5C7SHT0</accession>
<comment type="caution">
    <text evidence="4">The sequence shown here is derived from an EMBL/GenBank/DDBJ whole genome shotgun (WGS) entry which is preliminary data.</text>
</comment>
<gene>
    <name evidence="4" type="ORF">E6Q80_15320</name>
</gene>
<protein>
    <submittedName>
        <fullName evidence="4">Site-specific integrase</fullName>
    </submittedName>
</protein>
<dbReference type="Gene3D" id="1.10.443.10">
    <property type="entry name" value="Intergrase catalytic core"/>
    <property type="match status" value="1"/>
</dbReference>
<evidence type="ECO:0000313" key="4">
    <source>
        <dbReference type="EMBL" id="TXH82526.1"/>
    </source>
</evidence>
<dbReference type="GO" id="GO:0006310">
    <property type="term" value="P:DNA recombination"/>
    <property type="evidence" value="ECO:0007669"/>
    <property type="project" value="UniProtKB-KW"/>
</dbReference>
<dbReference type="InterPro" id="IPR002104">
    <property type="entry name" value="Integrase_catalytic"/>
</dbReference>
<dbReference type="PROSITE" id="PS51898">
    <property type="entry name" value="TYR_RECOMBINASE"/>
    <property type="match status" value="1"/>
</dbReference>
<dbReference type="EMBL" id="SSFD01000240">
    <property type="protein sequence ID" value="TXH82526.1"/>
    <property type="molecule type" value="Genomic_DNA"/>
</dbReference>
<name>A0A5C7SHT0_THASP</name>
<feature type="region of interest" description="Disordered" evidence="2">
    <location>
        <begin position="1"/>
        <end position="25"/>
    </location>
</feature>
<feature type="domain" description="Tyr recombinase" evidence="3">
    <location>
        <begin position="1293"/>
        <end position="1526"/>
    </location>
</feature>
<dbReference type="GO" id="GO:0015074">
    <property type="term" value="P:DNA integration"/>
    <property type="evidence" value="ECO:0007669"/>
    <property type="project" value="InterPro"/>
</dbReference>
<evidence type="ECO:0000313" key="5">
    <source>
        <dbReference type="Proteomes" id="UP000321192"/>
    </source>
</evidence>
<dbReference type="SUPFAM" id="SSF56349">
    <property type="entry name" value="DNA breaking-rejoining enzymes"/>
    <property type="match status" value="1"/>
</dbReference>
<organism evidence="4 5">
    <name type="scientific">Thauera aminoaromatica</name>
    <dbReference type="NCBI Taxonomy" id="164330"/>
    <lineage>
        <taxon>Bacteria</taxon>
        <taxon>Pseudomonadati</taxon>
        <taxon>Pseudomonadota</taxon>
        <taxon>Betaproteobacteria</taxon>
        <taxon>Rhodocyclales</taxon>
        <taxon>Zoogloeaceae</taxon>
        <taxon>Thauera</taxon>
    </lineage>
</organism>
<dbReference type="InterPro" id="IPR013762">
    <property type="entry name" value="Integrase-like_cat_sf"/>
</dbReference>
<sequence>MPHASQTLTLKAHPAGPEVHPAKTTRAPTDTWFPLVEWASAAGCFNELGLLALVCQSAKNPEWLGTVFHRMSAFKARQLLIDWAACLPELESLYTLAYEVSVTSSPVIPSALPASVPPERQLRGSLSTAFIVASLIDPAPPARHSRQASAFPEWFDTLRLWLLGQAWIRGLRRNYLDQNLRTVTDAVRHAAGRDPGWLKLLSELYEPLPADFESVSNALRRKAQARLLASDEDLAGAERRVLQAIIRLAKNEDAPIAVASSEDDEFRVQVPNRFSRGDGGAPIHALPGLEEGDSDLVVDLDEGADADGQRVACFVGKAAETPTQRNITGKTILLRSNEFGQYLPWSWHQLTPQERTAIEAWLESQPESFGQDALIASMTWISLVTGYSLAQVLNFGVAGDAHGDWQLSTELDALFRKPPRPSYMRELPSAVAEVLATPASVHTIRLPEWIRAALAGATPISAPKKLADFWTSVTETPSQAFSRIATARGFVRVTTSMLGHVLGYSLYHRTSDCLFALAGSAHARTAMPGAGAYPSWGAREVLDYYRGLGNESPLEIGPEGDSVNALGSRLRVAEKSFSSALNKVFRGLESQMLQGAPIDQHNAYVTALVLKLLAATGSRPVGDPFESPLHFDLEHHRVFVADKLVVGAEGGRLVPIPKSLSVDVEHYFRYLAKLATLLAPAEPALSAGLRGLHELNAPFLLPLFFYLRADGWESISEDGLRRHLAGEFSAPLNIFRHRLPVVLRAKDVDLEVVDGLLGHGYGGCVTYGDWSTRQWQADMERVVPALEAAFDELALPILKVPVLHGAPEILDRQALPIVPFGVARRKLEQRKRREAARRQARALIEDWLRDRKVEEITAENLTEIERMVITTPSGMPHVMAPIRYAVLQRYFNLQLRRGTTSLRLRRSYIDLNEDPPFTNELAARAPAVVKQLFDLLPVLRKAFPPSRATAGDAWLMGCLHLMLESRLANCALLKEISNPKVIRLVHFQRRYWLEYSVDATAEAEDDIGASPSLRFPISRDCAAYLEASRKPGRNKRHLHKKLTEALLSHQVELSNLSELRTIELLANYVDQNNRLCLPGLLAGVLSGRVSSTSLGHHDWVRLETGTFLERPQLGDDQTACDQLTLSPEGADPNGADEARVVGRQVEARLYFRGLRKAIDGVDTDRSTKGRRGMVSAVSAIVTEFRPRVSSALYLVGEWLSHLVGKVRRLSSVRRYLSGISPAAERVWYDAELLSADEEEVSELYSALLDARPEIELSTVVDYLKRFHAFARKFALIADPDWGELSVGQAGLSVRPAYIRESDYLSAFQHILASSTREGQDVSTAGAMVLLLAYRYGLRASEATGLIRADWVGDTSPLILIRNNVLRRLKTTAGRRLVPTLFAMTPAEMNLIKRVLVTSEANHGGDMAAPLLGVQVKVPSTIGHLRTIVIQALRRATGNPTAVIHSARHSFATRVLDSLFLPDGGRPQKGHLDMPVVQAMRDRLLGNARQSRRTLWGLARLLGHASPATSIGSYAHVIDRWLDGYVDDNVTRRTRGALLEGVYDLDAEPKGTACHESRDVEDQASPVSVGAFVRLARLISRGANLQRSASALAIPEELAEQMAVALETIFRVSAKRLERNKSLAELMATITESQWENLIKFADEIVVPRDVTWSKVPTVLGLSGLVGPQRHIVMWRVEHFEWVGQFVKSTNFQKTEISILLTPGFTKDQRAWIDSHNLSRFVSTEGKEAQLDTVRTEGGHAVVVERAVVVGSRRKEHPVSNRALLSLILIAWSSAVSIT</sequence>
<evidence type="ECO:0000256" key="1">
    <source>
        <dbReference type="ARBA" id="ARBA00023172"/>
    </source>
</evidence>
<evidence type="ECO:0000259" key="3">
    <source>
        <dbReference type="PROSITE" id="PS51898"/>
    </source>
</evidence>
<dbReference type="Proteomes" id="UP000321192">
    <property type="component" value="Unassembled WGS sequence"/>
</dbReference>
<dbReference type="CDD" id="cd00397">
    <property type="entry name" value="DNA_BRE_C"/>
    <property type="match status" value="1"/>
</dbReference>
<evidence type="ECO:0000256" key="2">
    <source>
        <dbReference type="SAM" id="MobiDB-lite"/>
    </source>
</evidence>
<dbReference type="GO" id="GO:0003677">
    <property type="term" value="F:DNA binding"/>
    <property type="evidence" value="ECO:0007669"/>
    <property type="project" value="InterPro"/>
</dbReference>
<dbReference type="RefSeq" id="WP_276659917.1">
    <property type="nucleotide sequence ID" value="NZ_SSFD01000240.1"/>
</dbReference>
<dbReference type="InterPro" id="IPR011010">
    <property type="entry name" value="DNA_brk_join_enz"/>
</dbReference>
<keyword evidence="1" id="KW-0233">DNA recombination</keyword>